<sequence>LEEQENWPEAAVAFRRAVDLSPETIWLYKKLGDALRKQGDWESAIAIYEKGINLEPKSCWCYEGLGLSLIAKQQWEPAITNLIQALQIKPDLFGIYYHIAYALEQKGEVDEADVIKFGHEMLPLSVIKKYCKFTEDLAITAESDPTITCIEIYPASQINLSDSKTIDTNSRCWEDEIFYIKKAFVAVLPNGRAWADIATIVAITSNNKLVTDISMGCPELVITSDKLHPAEHIEGNVAFLSARWGGAAYFHWMFDVITRFELLQRSGLIETIDKFVVNACDSSYEKETLNTLGIPQDKILESRYQPHITADKLIVPSICNGAAGTSKWKCEYLKRMFLNEKQSLKTDYSERIYISREKASYRRIVNEKDVIGCLEKFGFRTVKLETMSVAEQALCLAAAKVVVAPHGAGLTNLVFCNPGTKVIEIFAPIYVPICFWTISNLCDLEHYYLIAELFDDKTQKYPGHKDMRVDLTSLEKLMNLAGVLHE</sequence>
<dbReference type="Pfam" id="PF04577">
    <property type="entry name" value="Glyco_transf_61"/>
    <property type="match status" value="1"/>
</dbReference>
<evidence type="ECO:0000313" key="7">
    <source>
        <dbReference type="Proteomes" id="UP001384579"/>
    </source>
</evidence>
<organism evidence="6 7">
    <name type="scientific">Microcoleus anatoxicus PTRS2</name>
    <dbReference type="NCBI Taxonomy" id="2705321"/>
    <lineage>
        <taxon>Bacteria</taxon>
        <taxon>Bacillati</taxon>
        <taxon>Cyanobacteriota</taxon>
        <taxon>Cyanophyceae</taxon>
        <taxon>Oscillatoriophycideae</taxon>
        <taxon>Oscillatoriales</taxon>
        <taxon>Microcoleaceae</taxon>
        <taxon>Microcoleus</taxon>
        <taxon>Microcoleus anatoxicus</taxon>
    </lineage>
</organism>
<dbReference type="InterPro" id="IPR049625">
    <property type="entry name" value="Glyco_transf_61_cat"/>
</dbReference>
<proteinExistence type="predicted"/>
<dbReference type="PROSITE" id="PS50005">
    <property type="entry name" value="TPR"/>
    <property type="match status" value="1"/>
</dbReference>
<dbReference type="SUPFAM" id="SSF48452">
    <property type="entry name" value="TPR-like"/>
    <property type="match status" value="1"/>
</dbReference>
<comment type="caution">
    <text evidence="6">The sequence shown here is derived from an EMBL/GenBank/DDBJ whole genome shotgun (WGS) entry which is preliminary data.</text>
</comment>
<keyword evidence="2" id="KW-0808">Transferase</keyword>
<keyword evidence="3" id="KW-0325">Glycoprotein</keyword>
<feature type="domain" description="Glycosyltransferase 61 catalytic" evidence="5">
    <location>
        <begin position="249"/>
        <end position="423"/>
    </location>
</feature>
<dbReference type="InterPro" id="IPR011990">
    <property type="entry name" value="TPR-like_helical_dom_sf"/>
</dbReference>
<dbReference type="Pfam" id="PF13414">
    <property type="entry name" value="TPR_11"/>
    <property type="match status" value="1"/>
</dbReference>
<evidence type="ECO:0000256" key="4">
    <source>
        <dbReference type="PROSITE-ProRule" id="PRU00339"/>
    </source>
</evidence>
<dbReference type="RefSeq" id="WP_340542178.1">
    <property type="nucleotide sequence ID" value="NZ_JBBLXS010000693.1"/>
</dbReference>
<dbReference type="InterPro" id="IPR019734">
    <property type="entry name" value="TPR_rpt"/>
</dbReference>
<feature type="non-terminal residue" evidence="6">
    <location>
        <position position="1"/>
    </location>
</feature>
<protein>
    <submittedName>
        <fullName evidence="6">Glycosyltransferase 61 family protein</fullName>
    </submittedName>
</protein>
<evidence type="ECO:0000256" key="3">
    <source>
        <dbReference type="ARBA" id="ARBA00023180"/>
    </source>
</evidence>
<keyword evidence="4" id="KW-0802">TPR repeat</keyword>
<dbReference type="InterPro" id="IPR007657">
    <property type="entry name" value="Glycosyltransferase_61"/>
</dbReference>
<gene>
    <name evidence="6" type="ORF">WMG39_27905</name>
</gene>
<keyword evidence="7" id="KW-1185">Reference proteome</keyword>
<name>A0ABU8YW95_9CYAN</name>
<evidence type="ECO:0000313" key="6">
    <source>
        <dbReference type="EMBL" id="MEK0188639.1"/>
    </source>
</evidence>
<feature type="repeat" description="TPR" evidence="4">
    <location>
        <begin position="25"/>
        <end position="58"/>
    </location>
</feature>
<dbReference type="SMART" id="SM00028">
    <property type="entry name" value="TPR"/>
    <property type="match status" value="2"/>
</dbReference>
<dbReference type="PANTHER" id="PTHR20961">
    <property type="entry name" value="GLYCOSYLTRANSFERASE"/>
    <property type="match status" value="1"/>
</dbReference>
<accession>A0ABU8YW95</accession>
<dbReference type="Pfam" id="PF13176">
    <property type="entry name" value="TPR_7"/>
    <property type="match status" value="1"/>
</dbReference>
<reference evidence="6 7" key="1">
    <citation type="journal article" date="2020" name="Harmful Algae">
        <title>Molecular and morphological characterization of a novel dihydroanatoxin-a producing Microcoleus species (cyanobacteria) from the Russian River, California, USA.</title>
        <authorList>
            <person name="Conklin K.Y."/>
            <person name="Stancheva R."/>
            <person name="Otten T.G."/>
            <person name="Fadness R."/>
            <person name="Boyer G.L."/>
            <person name="Read B."/>
            <person name="Zhang X."/>
            <person name="Sheath R.G."/>
        </authorList>
    </citation>
    <scope>NUCLEOTIDE SEQUENCE [LARGE SCALE GENOMIC DNA]</scope>
    <source>
        <strain evidence="6 7">PTRS2</strain>
    </source>
</reference>
<dbReference type="Proteomes" id="UP001384579">
    <property type="component" value="Unassembled WGS sequence"/>
</dbReference>
<evidence type="ECO:0000259" key="5">
    <source>
        <dbReference type="Pfam" id="PF04577"/>
    </source>
</evidence>
<dbReference type="EMBL" id="JBBLXS010000693">
    <property type="protein sequence ID" value="MEK0188639.1"/>
    <property type="molecule type" value="Genomic_DNA"/>
</dbReference>
<dbReference type="Gene3D" id="1.25.40.10">
    <property type="entry name" value="Tetratricopeptide repeat domain"/>
    <property type="match status" value="1"/>
</dbReference>
<evidence type="ECO:0000256" key="1">
    <source>
        <dbReference type="ARBA" id="ARBA00022676"/>
    </source>
</evidence>
<evidence type="ECO:0000256" key="2">
    <source>
        <dbReference type="ARBA" id="ARBA00022679"/>
    </source>
</evidence>
<keyword evidence="1" id="KW-0328">Glycosyltransferase</keyword>